<evidence type="ECO:0000256" key="1">
    <source>
        <dbReference type="SAM" id="MobiDB-lite"/>
    </source>
</evidence>
<proteinExistence type="predicted"/>
<gene>
    <name evidence="2" type="ORF">S01H4_51736</name>
</gene>
<evidence type="ECO:0000313" key="2">
    <source>
        <dbReference type="EMBL" id="GAH01883.1"/>
    </source>
</evidence>
<name>X1DZP0_9ZZZZ</name>
<protein>
    <submittedName>
        <fullName evidence="2">Uncharacterized protein</fullName>
    </submittedName>
</protein>
<dbReference type="AlphaFoldDB" id="X1DZP0"/>
<feature type="region of interest" description="Disordered" evidence="1">
    <location>
        <begin position="16"/>
        <end position="74"/>
    </location>
</feature>
<feature type="non-terminal residue" evidence="2">
    <location>
        <position position="152"/>
    </location>
</feature>
<feature type="compositionally biased region" description="Low complexity" evidence="1">
    <location>
        <begin position="16"/>
        <end position="58"/>
    </location>
</feature>
<organism evidence="2">
    <name type="scientific">marine sediment metagenome</name>
    <dbReference type="NCBI Taxonomy" id="412755"/>
    <lineage>
        <taxon>unclassified sequences</taxon>
        <taxon>metagenomes</taxon>
        <taxon>ecological metagenomes</taxon>
    </lineage>
</organism>
<sequence length="152" mass="16414">MVYGGLALAGASVALSSCTTEPTEAPAAPTKAPEAAPTEAPPEEAAPTEAPPEEAAPTEAPPEEVPPEEAEGRILTPTFYSWQPDLHPYIPEVWGDKIDFQIAPVEGFGIERFVAESRDKMSTWDLYSGMTPFVEMRSLIKAGVIEPWDPYI</sequence>
<accession>X1DZP0</accession>
<reference evidence="2" key="1">
    <citation type="journal article" date="2014" name="Front. Microbiol.">
        <title>High frequency of phylogenetically diverse reductive dehalogenase-homologous genes in deep subseafloor sedimentary metagenomes.</title>
        <authorList>
            <person name="Kawai M."/>
            <person name="Futagami T."/>
            <person name="Toyoda A."/>
            <person name="Takaki Y."/>
            <person name="Nishi S."/>
            <person name="Hori S."/>
            <person name="Arai W."/>
            <person name="Tsubouchi T."/>
            <person name="Morono Y."/>
            <person name="Uchiyama I."/>
            <person name="Ito T."/>
            <person name="Fujiyama A."/>
            <person name="Inagaki F."/>
            <person name="Takami H."/>
        </authorList>
    </citation>
    <scope>NUCLEOTIDE SEQUENCE</scope>
    <source>
        <strain evidence="2">Expedition CK06-06</strain>
    </source>
</reference>
<comment type="caution">
    <text evidence="2">The sequence shown here is derived from an EMBL/GenBank/DDBJ whole genome shotgun (WGS) entry which is preliminary data.</text>
</comment>
<dbReference type="EMBL" id="BART01029493">
    <property type="protein sequence ID" value="GAH01883.1"/>
    <property type="molecule type" value="Genomic_DNA"/>
</dbReference>